<sequence>MRCLSPSELSPASDSLLFKSLKPLTNYINDLSSTKDLIIAKQAAIILWSFSIAKASFKDILLILSKLIFNTVDIYNAQGLFLQFNNGLTAAINEWEKQKEQLSDETASDSDYQSDSNQDKDDDITSKETTG</sequence>
<dbReference type="EMBL" id="CAJOBC010002986">
    <property type="protein sequence ID" value="CAF3761465.1"/>
    <property type="molecule type" value="Genomic_DNA"/>
</dbReference>
<name>A0A814FRY2_9BILA</name>
<protein>
    <submittedName>
        <fullName evidence="3">Uncharacterized protein</fullName>
    </submittedName>
</protein>
<dbReference type="AlphaFoldDB" id="A0A814FRY2"/>
<reference evidence="3" key="1">
    <citation type="submission" date="2021-02" db="EMBL/GenBank/DDBJ databases">
        <authorList>
            <person name="Nowell W R."/>
        </authorList>
    </citation>
    <scope>NUCLEOTIDE SEQUENCE</scope>
</reference>
<dbReference type="EMBL" id="CAJNOK010002135">
    <property type="protein sequence ID" value="CAF0846196.1"/>
    <property type="molecule type" value="Genomic_DNA"/>
</dbReference>
<organism evidence="3 6">
    <name type="scientific">Didymodactylos carnosus</name>
    <dbReference type="NCBI Taxonomy" id="1234261"/>
    <lineage>
        <taxon>Eukaryota</taxon>
        <taxon>Metazoa</taxon>
        <taxon>Spiralia</taxon>
        <taxon>Gnathifera</taxon>
        <taxon>Rotifera</taxon>
        <taxon>Eurotatoria</taxon>
        <taxon>Bdelloidea</taxon>
        <taxon>Philodinida</taxon>
        <taxon>Philodinidae</taxon>
        <taxon>Didymodactylos</taxon>
    </lineage>
</organism>
<dbReference type="EMBL" id="CAJNOQ010002986">
    <property type="protein sequence ID" value="CAF0989331.1"/>
    <property type="molecule type" value="Genomic_DNA"/>
</dbReference>
<dbReference type="Proteomes" id="UP000682733">
    <property type="component" value="Unassembled WGS sequence"/>
</dbReference>
<evidence type="ECO:0000313" key="3">
    <source>
        <dbReference type="EMBL" id="CAF0989331.1"/>
    </source>
</evidence>
<keyword evidence="6" id="KW-1185">Reference proteome</keyword>
<evidence type="ECO:0000313" key="6">
    <source>
        <dbReference type="Proteomes" id="UP000663829"/>
    </source>
</evidence>
<dbReference type="Proteomes" id="UP000663829">
    <property type="component" value="Unassembled WGS sequence"/>
</dbReference>
<dbReference type="OrthoDB" id="10050259at2759"/>
<dbReference type="Proteomes" id="UP000677228">
    <property type="component" value="Unassembled WGS sequence"/>
</dbReference>
<feature type="region of interest" description="Disordered" evidence="1">
    <location>
        <begin position="99"/>
        <end position="131"/>
    </location>
</feature>
<feature type="compositionally biased region" description="Basic and acidic residues" evidence="1">
    <location>
        <begin position="117"/>
        <end position="131"/>
    </location>
</feature>
<evidence type="ECO:0000313" key="5">
    <source>
        <dbReference type="EMBL" id="CAF3761465.1"/>
    </source>
</evidence>
<proteinExistence type="predicted"/>
<evidence type="ECO:0000256" key="1">
    <source>
        <dbReference type="SAM" id="MobiDB-lite"/>
    </source>
</evidence>
<comment type="caution">
    <text evidence="3">The sequence shown here is derived from an EMBL/GenBank/DDBJ whole genome shotgun (WGS) entry which is preliminary data.</text>
</comment>
<dbReference type="Proteomes" id="UP000681722">
    <property type="component" value="Unassembled WGS sequence"/>
</dbReference>
<evidence type="ECO:0000313" key="2">
    <source>
        <dbReference type="EMBL" id="CAF0846196.1"/>
    </source>
</evidence>
<accession>A0A814FRY2</accession>
<dbReference type="EMBL" id="CAJOBA010002135">
    <property type="protein sequence ID" value="CAF3631408.1"/>
    <property type="molecule type" value="Genomic_DNA"/>
</dbReference>
<evidence type="ECO:0000313" key="4">
    <source>
        <dbReference type="EMBL" id="CAF3631408.1"/>
    </source>
</evidence>
<gene>
    <name evidence="3" type="ORF">GPM918_LOCUS13171</name>
    <name evidence="2" type="ORF">OVA965_LOCUS6904</name>
    <name evidence="5" type="ORF">SRO942_LOCUS13171</name>
    <name evidence="4" type="ORF">TMI583_LOCUS6900</name>
</gene>